<dbReference type="SMART" id="SM01134">
    <property type="entry name" value="DeoRC"/>
    <property type="match status" value="1"/>
</dbReference>
<reference evidence="6 7" key="1">
    <citation type="submission" date="2018-11" db="EMBL/GenBank/DDBJ databases">
        <title>Mesobaculum littorinae gen. nov., sp. nov., isolated from Littorina scabra that represents a novel genus of the order Rhodobacteraceae.</title>
        <authorList>
            <person name="Li F."/>
        </authorList>
    </citation>
    <scope>NUCLEOTIDE SEQUENCE [LARGE SCALE GENOMIC DNA]</scope>
    <source>
        <strain evidence="6 7">M0103</strain>
    </source>
</reference>
<evidence type="ECO:0000313" key="7">
    <source>
        <dbReference type="Proteomes" id="UP000285908"/>
    </source>
</evidence>
<dbReference type="PROSITE" id="PS00894">
    <property type="entry name" value="HTH_DEOR_1"/>
    <property type="match status" value="1"/>
</dbReference>
<dbReference type="InterPro" id="IPR001034">
    <property type="entry name" value="DeoR_HTH"/>
</dbReference>
<keyword evidence="7" id="KW-1185">Reference proteome</keyword>
<dbReference type="PANTHER" id="PTHR30363:SF4">
    <property type="entry name" value="GLYCEROL-3-PHOSPHATE REGULON REPRESSOR"/>
    <property type="match status" value="1"/>
</dbReference>
<keyword evidence="2" id="KW-0805">Transcription regulation</keyword>
<dbReference type="PANTHER" id="PTHR30363">
    <property type="entry name" value="HTH-TYPE TRANSCRIPTIONAL REGULATOR SRLR-RELATED"/>
    <property type="match status" value="1"/>
</dbReference>
<evidence type="ECO:0000256" key="1">
    <source>
        <dbReference type="ARBA" id="ARBA00022491"/>
    </source>
</evidence>
<dbReference type="SMART" id="SM00420">
    <property type="entry name" value="HTH_DEOR"/>
    <property type="match status" value="1"/>
</dbReference>
<keyword evidence="4" id="KW-0804">Transcription</keyword>
<gene>
    <name evidence="6" type="ORF">EKE94_07305</name>
</gene>
<keyword evidence="3" id="KW-0238">DNA-binding</keyword>
<dbReference type="InterPro" id="IPR036388">
    <property type="entry name" value="WH-like_DNA-bd_sf"/>
</dbReference>
<dbReference type="GO" id="GO:0003700">
    <property type="term" value="F:DNA-binding transcription factor activity"/>
    <property type="evidence" value="ECO:0007669"/>
    <property type="project" value="InterPro"/>
</dbReference>
<dbReference type="Gene3D" id="3.40.50.1360">
    <property type="match status" value="1"/>
</dbReference>
<dbReference type="PROSITE" id="PS51000">
    <property type="entry name" value="HTH_DEOR_2"/>
    <property type="match status" value="1"/>
</dbReference>
<accession>A0A438AJ36</accession>
<dbReference type="EMBL" id="RQXX01000002">
    <property type="protein sequence ID" value="RVV98702.1"/>
    <property type="molecule type" value="Genomic_DNA"/>
</dbReference>
<organism evidence="6 7">
    <name type="scientific">Mesobaculum littorinae</name>
    <dbReference type="NCBI Taxonomy" id="2486419"/>
    <lineage>
        <taxon>Bacteria</taxon>
        <taxon>Pseudomonadati</taxon>
        <taxon>Pseudomonadota</taxon>
        <taxon>Alphaproteobacteria</taxon>
        <taxon>Rhodobacterales</taxon>
        <taxon>Roseobacteraceae</taxon>
        <taxon>Mesobaculum</taxon>
    </lineage>
</organism>
<evidence type="ECO:0000313" key="6">
    <source>
        <dbReference type="EMBL" id="RVV98702.1"/>
    </source>
</evidence>
<dbReference type="RefSeq" id="WP_127905933.1">
    <property type="nucleotide sequence ID" value="NZ_RQXX01000002.1"/>
</dbReference>
<dbReference type="Pfam" id="PF00455">
    <property type="entry name" value="DeoRC"/>
    <property type="match status" value="1"/>
</dbReference>
<dbReference type="InterPro" id="IPR036390">
    <property type="entry name" value="WH_DNA-bd_sf"/>
</dbReference>
<dbReference type="Pfam" id="PF08220">
    <property type="entry name" value="HTH_DeoR"/>
    <property type="match status" value="1"/>
</dbReference>
<dbReference type="PRINTS" id="PR00037">
    <property type="entry name" value="HTHLACR"/>
</dbReference>
<dbReference type="AlphaFoldDB" id="A0A438AJ36"/>
<evidence type="ECO:0000256" key="4">
    <source>
        <dbReference type="ARBA" id="ARBA00023163"/>
    </source>
</evidence>
<dbReference type="InterPro" id="IPR037171">
    <property type="entry name" value="NagB/RpiA_transferase-like"/>
</dbReference>
<dbReference type="Gene3D" id="1.10.10.10">
    <property type="entry name" value="Winged helix-like DNA-binding domain superfamily/Winged helix DNA-binding domain"/>
    <property type="match status" value="1"/>
</dbReference>
<dbReference type="GO" id="GO:0003677">
    <property type="term" value="F:DNA binding"/>
    <property type="evidence" value="ECO:0007669"/>
    <property type="project" value="UniProtKB-KW"/>
</dbReference>
<dbReference type="SUPFAM" id="SSF46785">
    <property type="entry name" value="Winged helix' DNA-binding domain"/>
    <property type="match status" value="1"/>
</dbReference>
<dbReference type="OrthoDB" id="9816363at2"/>
<sequence length="263" mass="27899">MTEDTKRRLRKGERRDQILLELRLAPHVRVAELAGRFGVTTETIRRDIDDLGRAGLLDRSYGGASARAPGGYRGLDERSRERVSERDRLARLAVAEVREGDSLMIDAGSTTMAFARALALSDMAVTAVTNSLQVAMILGSAPRARVVLAPGGYRHDEAAVIGTATVDFLRGYHVDACFLGAAGIGVQGVSEAVEGFAAIKQAMLAQSARRHFILDASKFGRVHLSHVAAPGEIGTLVSDAAPTPDLHAALSAAGARMLYPDGG</sequence>
<evidence type="ECO:0000256" key="3">
    <source>
        <dbReference type="ARBA" id="ARBA00023125"/>
    </source>
</evidence>
<dbReference type="Proteomes" id="UP000285908">
    <property type="component" value="Unassembled WGS sequence"/>
</dbReference>
<name>A0A438AJ36_9RHOB</name>
<protein>
    <submittedName>
        <fullName evidence="6">DeoR/GlpR transcriptional regulator</fullName>
    </submittedName>
</protein>
<dbReference type="InterPro" id="IPR050313">
    <property type="entry name" value="Carb_Metab_HTH_regulators"/>
</dbReference>
<dbReference type="SUPFAM" id="SSF100950">
    <property type="entry name" value="NagB/RpiA/CoA transferase-like"/>
    <property type="match status" value="1"/>
</dbReference>
<comment type="caution">
    <text evidence="6">The sequence shown here is derived from an EMBL/GenBank/DDBJ whole genome shotgun (WGS) entry which is preliminary data.</text>
</comment>
<dbReference type="InterPro" id="IPR014036">
    <property type="entry name" value="DeoR-like_C"/>
</dbReference>
<feature type="domain" description="HTH deoR-type" evidence="5">
    <location>
        <begin position="11"/>
        <end position="66"/>
    </location>
</feature>
<proteinExistence type="predicted"/>
<dbReference type="InterPro" id="IPR018356">
    <property type="entry name" value="Tscrpt_reg_HTH_DeoR_CS"/>
</dbReference>
<keyword evidence="1" id="KW-0678">Repressor</keyword>
<evidence type="ECO:0000259" key="5">
    <source>
        <dbReference type="PROSITE" id="PS51000"/>
    </source>
</evidence>
<evidence type="ECO:0000256" key="2">
    <source>
        <dbReference type="ARBA" id="ARBA00023015"/>
    </source>
</evidence>